<proteinExistence type="predicted"/>
<dbReference type="EMBL" id="JADIND010000204">
    <property type="protein sequence ID" value="MBO8431561.1"/>
    <property type="molecule type" value="Genomic_DNA"/>
</dbReference>
<dbReference type="Proteomes" id="UP000823632">
    <property type="component" value="Unassembled WGS sequence"/>
</dbReference>
<evidence type="ECO:0000313" key="2">
    <source>
        <dbReference type="EMBL" id="MBO8431561.1"/>
    </source>
</evidence>
<evidence type="ECO:0000313" key="3">
    <source>
        <dbReference type="Proteomes" id="UP000823632"/>
    </source>
</evidence>
<evidence type="ECO:0000259" key="1">
    <source>
        <dbReference type="Pfam" id="PF20318"/>
    </source>
</evidence>
<dbReference type="Pfam" id="PF20318">
    <property type="entry name" value="DUF6613"/>
    <property type="match status" value="1"/>
</dbReference>
<protein>
    <recommendedName>
        <fullName evidence="1">DUF6613 domain-containing protein</fullName>
    </recommendedName>
</protein>
<organism evidence="2 3">
    <name type="scientific">Candidatus Scatousia excrementipullorum</name>
    <dbReference type="NCBI Taxonomy" id="2840936"/>
    <lineage>
        <taxon>Bacteria</taxon>
        <taxon>Candidatus Scatousia</taxon>
    </lineage>
</organism>
<comment type="caution">
    <text evidence="2">The sequence shown here is derived from an EMBL/GenBank/DDBJ whole genome shotgun (WGS) entry which is preliminary data.</text>
</comment>
<reference evidence="2" key="1">
    <citation type="submission" date="2020-10" db="EMBL/GenBank/DDBJ databases">
        <authorList>
            <person name="Gilroy R."/>
        </authorList>
    </citation>
    <scope>NUCLEOTIDE SEQUENCE</scope>
    <source>
        <strain evidence="2">10192</strain>
    </source>
</reference>
<dbReference type="AlphaFoldDB" id="A0A9D9DQ89"/>
<name>A0A9D9DQ89_9BACT</name>
<feature type="domain" description="DUF6613" evidence="1">
    <location>
        <begin position="7"/>
        <end position="121"/>
    </location>
</feature>
<gene>
    <name evidence="2" type="ORF">IAC76_09265</name>
</gene>
<accession>A0A9D9DQ89</accession>
<dbReference type="InterPro" id="IPR046721">
    <property type="entry name" value="DUF6613"/>
</dbReference>
<reference evidence="2" key="2">
    <citation type="journal article" date="2021" name="PeerJ">
        <title>Extensive microbial diversity within the chicken gut microbiome revealed by metagenomics and culture.</title>
        <authorList>
            <person name="Gilroy R."/>
            <person name="Ravi A."/>
            <person name="Getino M."/>
            <person name="Pursley I."/>
            <person name="Horton D.L."/>
            <person name="Alikhan N.F."/>
            <person name="Baker D."/>
            <person name="Gharbi K."/>
            <person name="Hall N."/>
            <person name="Watson M."/>
            <person name="Adriaenssens E.M."/>
            <person name="Foster-Nyarko E."/>
            <person name="Jarju S."/>
            <person name="Secka A."/>
            <person name="Antonio M."/>
            <person name="Oren A."/>
            <person name="Chaudhuri R.R."/>
            <person name="La Ragione R."/>
            <person name="Hildebrand F."/>
            <person name="Pallen M.J."/>
        </authorList>
    </citation>
    <scope>NUCLEOTIDE SEQUENCE</scope>
    <source>
        <strain evidence="2">10192</strain>
    </source>
</reference>
<sequence>MKKTTEIDNGGTTIDIMSADGSKIKLSSGYCLDINFDSNGQKAPNTHGVDMFDFLLCTEEGYNAGLLRNKEMPFDAYFSGCGRTGYSRTQLLNECKSNQLYCSGLLMYDGWEIKDDYPYKLK</sequence>